<dbReference type="EMBL" id="KP975074">
    <property type="protein sequence ID" value="AKJ18965.1"/>
    <property type="molecule type" value="Genomic_DNA"/>
</dbReference>
<organism evidence="1">
    <name type="scientific">Citrobacter freundii</name>
    <dbReference type="NCBI Taxonomy" id="546"/>
    <lineage>
        <taxon>Bacteria</taxon>
        <taxon>Pseudomonadati</taxon>
        <taxon>Pseudomonadota</taxon>
        <taxon>Gammaproteobacteria</taxon>
        <taxon>Enterobacterales</taxon>
        <taxon>Enterobacteriaceae</taxon>
        <taxon>Citrobacter</taxon>
        <taxon>Citrobacter freundii complex</taxon>
    </lineage>
</organism>
<dbReference type="AlphaFoldDB" id="A0A0D7LBY8"/>
<evidence type="ECO:0000313" key="1">
    <source>
        <dbReference type="EMBL" id="AKJ18965.1"/>
    </source>
</evidence>
<name>A0A0D7LBY8_CITFR</name>
<dbReference type="GeneID" id="84238981"/>
<protein>
    <submittedName>
        <fullName evidence="1">Uncharacterized protein</fullName>
    </submittedName>
</protein>
<dbReference type="InterPro" id="IPR029063">
    <property type="entry name" value="SAM-dependent_MTases_sf"/>
</dbReference>
<dbReference type="Gene3D" id="3.40.50.150">
    <property type="entry name" value="Vaccinia Virus protein VP39"/>
    <property type="match status" value="1"/>
</dbReference>
<dbReference type="RefSeq" id="WP_000477209.1">
    <property type="nucleotide sequence ID" value="NZ_AP026942.1"/>
</dbReference>
<reference evidence="1" key="1">
    <citation type="submission" date="2015-03" db="EMBL/GenBank/DDBJ databases">
        <title>Allelic Variants of blaVIM Reside on Diverse Mobile Genetic Elements in Gram-negative Clinical Isolates from the USA.</title>
        <authorList>
            <person name="McGann P."/>
            <person name="Snesrud E."/>
            <person name="Ong A.C."/>
            <person name="Clifford R."/>
            <person name="Kwak Y.I."/>
            <person name="Steele E.D."/>
            <person name="Rabinowitz R."/>
            <person name="Waterman P.E."/>
            <person name="Lesho E."/>
        </authorList>
    </citation>
    <scope>NUCLEOTIDE SEQUENCE</scope>
    <source>
        <strain evidence="1">MRSN11938</strain>
        <plasmid evidence="1">pMRVIM0912</plasmid>
    </source>
</reference>
<keyword evidence="1" id="KW-0614">Plasmid</keyword>
<geneLocation type="plasmid" evidence="1">
    <name>pMRVIM0912</name>
</geneLocation>
<accession>A0A0D7LBY8</accession>
<proteinExistence type="predicted"/>
<sequence length="294" mass="33728">MFKSSVCSYENRGPYGNNKYRGNCSGFIVKDFIESYMRKPNGLVADPSVGGGSSIDVANELGVRFKGTDLHQGFNLLRDDFLSFLGEPAHLIWWHPPYWDMIQYSGKQWGEPNKWDMSRMNLPEFVEALELAVMNIHDACERGGHYGILMGNLRRDGDYFNLSSLVERIAPGKLVDEIIKTQHNCVSDRTQYSGKLVRIAHEKLLVFRRNDVASSLCLLAAVHRRATNMVSTTWKAAIRRTLQGKTLKLEQIYKEIEPYAKHRENNHWQAKVRQVLQDARFFIRIEVGVYALAE</sequence>
<dbReference type="OrthoDB" id="9773571at2"/>
<dbReference type="PATRIC" id="fig|546.80.peg.41"/>
<dbReference type="SUPFAM" id="SSF53335">
    <property type="entry name" value="S-adenosyl-L-methionine-dependent methyltransferases"/>
    <property type="match status" value="1"/>
</dbReference>